<keyword evidence="3" id="KW-0238">DNA-binding</keyword>
<dbReference type="InterPro" id="IPR036390">
    <property type="entry name" value="WH_DNA-bd_sf"/>
</dbReference>
<gene>
    <name evidence="6" type="ORF">BAU17_13480</name>
</gene>
<keyword evidence="4" id="KW-0804">Transcription</keyword>
<proteinExistence type="inferred from homology"/>
<dbReference type="PROSITE" id="PS50931">
    <property type="entry name" value="HTH_LYSR"/>
    <property type="match status" value="1"/>
</dbReference>
<evidence type="ECO:0000256" key="1">
    <source>
        <dbReference type="ARBA" id="ARBA00009437"/>
    </source>
</evidence>
<dbReference type="PRINTS" id="PR00039">
    <property type="entry name" value="HTHLYSR"/>
</dbReference>
<organism evidence="6 7">
    <name type="scientific">Candidatus Enterococcus willemsii</name>
    <dbReference type="NCBI Taxonomy" id="1857215"/>
    <lineage>
        <taxon>Bacteria</taxon>
        <taxon>Bacillati</taxon>
        <taxon>Bacillota</taxon>
        <taxon>Bacilli</taxon>
        <taxon>Lactobacillales</taxon>
        <taxon>Enterococcaceae</taxon>
        <taxon>Enterococcus</taxon>
    </lineage>
</organism>
<dbReference type="Gene3D" id="1.10.10.10">
    <property type="entry name" value="Winged helix-like DNA-binding domain superfamily/Winged helix DNA-binding domain"/>
    <property type="match status" value="1"/>
</dbReference>
<dbReference type="SUPFAM" id="SSF46785">
    <property type="entry name" value="Winged helix' DNA-binding domain"/>
    <property type="match status" value="1"/>
</dbReference>
<reference evidence="6 7" key="1">
    <citation type="submission" date="2016-06" db="EMBL/GenBank/DDBJ databases">
        <title>Four novel species of enterococci isolated from chicken manure.</title>
        <authorList>
            <person name="Van Tyne D."/>
        </authorList>
    </citation>
    <scope>NUCLEOTIDE SEQUENCE [LARGE SCALE GENOMIC DNA]</scope>
    <source>
        <strain evidence="6 7">CU12B</strain>
    </source>
</reference>
<dbReference type="PANTHER" id="PTHR30126:SF40">
    <property type="entry name" value="HTH-TYPE TRANSCRIPTIONAL REGULATOR GLTR"/>
    <property type="match status" value="1"/>
</dbReference>
<dbReference type="CDD" id="cd05466">
    <property type="entry name" value="PBP2_LTTR_substrate"/>
    <property type="match status" value="1"/>
</dbReference>
<keyword evidence="2" id="KW-0805">Transcription regulation</keyword>
<accession>A0ABQ6Z1M0</accession>
<dbReference type="Gene3D" id="3.40.190.290">
    <property type="match status" value="1"/>
</dbReference>
<feature type="domain" description="HTH lysR-type" evidence="5">
    <location>
        <begin position="1"/>
        <end position="58"/>
    </location>
</feature>
<keyword evidence="7" id="KW-1185">Reference proteome</keyword>
<dbReference type="InterPro" id="IPR036388">
    <property type="entry name" value="WH-like_DNA-bd_sf"/>
</dbReference>
<sequence length="293" mass="33404">MNIRQLELFLAICQYGSMSEAVKHVYISQPALSKAIRELEASIGVSLFDRVHGQLRLNEYGENFRQKATKLVYEFRELENFNQELDEIPLRIGVSLTLAKQTLPQAIQLFQEKYPQKKIKIYAENVDQIQRRLERYEIDMAFTESFRENEAFQLQKISTYRLLLVASAQLNVSHLTSQACTNIAFLLREKGSTLRDGLDNFLESQGIQVVPFMESVNTEVLIQAALSGLGITILPEPFASSYLQSGELVEVTLAGAQFQTINYVVTRHGEEKTSYQNDFLTCFTQIEQSALKL</sequence>
<evidence type="ECO:0000313" key="7">
    <source>
        <dbReference type="Proteomes" id="UP000782705"/>
    </source>
</evidence>
<dbReference type="RefSeq" id="WP_161901272.1">
    <property type="nucleotide sequence ID" value="NZ_MAEL01000016.1"/>
</dbReference>
<dbReference type="InterPro" id="IPR005119">
    <property type="entry name" value="LysR_subst-bd"/>
</dbReference>
<evidence type="ECO:0000313" key="6">
    <source>
        <dbReference type="EMBL" id="KAF1305371.1"/>
    </source>
</evidence>
<dbReference type="PANTHER" id="PTHR30126">
    <property type="entry name" value="HTH-TYPE TRANSCRIPTIONAL REGULATOR"/>
    <property type="match status" value="1"/>
</dbReference>
<comment type="similarity">
    <text evidence="1">Belongs to the LysR transcriptional regulatory family.</text>
</comment>
<name>A0ABQ6Z1M0_9ENTE</name>
<evidence type="ECO:0000256" key="4">
    <source>
        <dbReference type="ARBA" id="ARBA00023163"/>
    </source>
</evidence>
<evidence type="ECO:0000259" key="5">
    <source>
        <dbReference type="PROSITE" id="PS50931"/>
    </source>
</evidence>
<dbReference type="InterPro" id="IPR000847">
    <property type="entry name" value="LysR_HTH_N"/>
</dbReference>
<dbReference type="Proteomes" id="UP000782705">
    <property type="component" value="Unassembled WGS sequence"/>
</dbReference>
<evidence type="ECO:0000256" key="2">
    <source>
        <dbReference type="ARBA" id="ARBA00023015"/>
    </source>
</evidence>
<dbReference type="Pfam" id="PF00126">
    <property type="entry name" value="HTH_1"/>
    <property type="match status" value="1"/>
</dbReference>
<evidence type="ECO:0000256" key="3">
    <source>
        <dbReference type="ARBA" id="ARBA00023125"/>
    </source>
</evidence>
<comment type="caution">
    <text evidence="6">The sequence shown here is derived from an EMBL/GenBank/DDBJ whole genome shotgun (WGS) entry which is preliminary data.</text>
</comment>
<dbReference type="SUPFAM" id="SSF53850">
    <property type="entry name" value="Periplasmic binding protein-like II"/>
    <property type="match status" value="1"/>
</dbReference>
<dbReference type="Pfam" id="PF03466">
    <property type="entry name" value="LysR_substrate"/>
    <property type="match status" value="1"/>
</dbReference>
<dbReference type="EMBL" id="MAEL01000016">
    <property type="protein sequence ID" value="KAF1305371.1"/>
    <property type="molecule type" value="Genomic_DNA"/>
</dbReference>
<protein>
    <recommendedName>
        <fullName evidence="5">HTH lysR-type domain-containing protein</fullName>
    </recommendedName>
</protein>